<evidence type="ECO:0000256" key="5">
    <source>
        <dbReference type="ARBA" id="ARBA00022917"/>
    </source>
</evidence>
<evidence type="ECO:0000256" key="4">
    <source>
        <dbReference type="ARBA" id="ARBA00022840"/>
    </source>
</evidence>
<dbReference type="EC" id="6.1.1.14" evidence="8"/>
<comment type="similarity">
    <text evidence="1 8">Belongs to the class-II aminoacyl-tRNA synthetase family.</text>
</comment>
<protein>
    <recommendedName>
        <fullName evidence="8">Glycine--tRNA ligase beta subunit</fullName>
        <ecNumber evidence="8">6.1.1.14</ecNumber>
    </recommendedName>
    <alternativeName>
        <fullName evidence="8">Glycyl-tRNA synthetase beta subunit</fullName>
        <shortName evidence="8">GlyRS</shortName>
    </alternativeName>
</protein>
<evidence type="ECO:0000256" key="3">
    <source>
        <dbReference type="ARBA" id="ARBA00022741"/>
    </source>
</evidence>
<dbReference type="NCBIfam" id="TIGR00211">
    <property type="entry name" value="glyS"/>
    <property type="match status" value="1"/>
</dbReference>
<dbReference type="OrthoDB" id="9775440at2"/>
<dbReference type="PANTHER" id="PTHR30075:SF2">
    <property type="entry name" value="GLYCINE--TRNA LIGASE, CHLOROPLASTIC_MITOCHONDRIAL 2"/>
    <property type="match status" value="1"/>
</dbReference>
<comment type="catalytic activity">
    <reaction evidence="7 8">
        <text>tRNA(Gly) + glycine + ATP = glycyl-tRNA(Gly) + AMP + diphosphate</text>
        <dbReference type="Rhea" id="RHEA:16013"/>
        <dbReference type="Rhea" id="RHEA-COMP:9664"/>
        <dbReference type="Rhea" id="RHEA-COMP:9683"/>
        <dbReference type="ChEBI" id="CHEBI:30616"/>
        <dbReference type="ChEBI" id="CHEBI:33019"/>
        <dbReference type="ChEBI" id="CHEBI:57305"/>
        <dbReference type="ChEBI" id="CHEBI:78442"/>
        <dbReference type="ChEBI" id="CHEBI:78522"/>
        <dbReference type="ChEBI" id="CHEBI:456215"/>
        <dbReference type="EC" id="6.1.1.14"/>
    </reaction>
</comment>
<keyword evidence="2 8" id="KW-0436">Ligase</keyword>
<evidence type="ECO:0000256" key="8">
    <source>
        <dbReference type="HAMAP-Rule" id="MF_00255"/>
    </source>
</evidence>
<dbReference type="GO" id="GO:0006426">
    <property type="term" value="P:glycyl-tRNA aminoacylation"/>
    <property type="evidence" value="ECO:0007669"/>
    <property type="project" value="UniProtKB-UniRule"/>
</dbReference>
<proteinExistence type="inferred from homology"/>
<dbReference type="InterPro" id="IPR015944">
    <property type="entry name" value="Gly-tRNA-synth_bsu"/>
</dbReference>
<dbReference type="PANTHER" id="PTHR30075">
    <property type="entry name" value="GLYCYL-TRNA SYNTHETASE"/>
    <property type="match status" value="1"/>
</dbReference>
<dbReference type="PROSITE" id="PS50861">
    <property type="entry name" value="AA_TRNA_LIGASE_II_GLYAB"/>
    <property type="match status" value="1"/>
</dbReference>
<dbReference type="PRINTS" id="PR01045">
    <property type="entry name" value="TRNASYNTHGB"/>
</dbReference>
<evidence type="ECO:0000256" key="2">
    <source>
        <dbReference type="ARBA" id="ARBA00022598"/>
    </source>
</evidence>
<dbReference type="Pfam" id="PF02092">
    <property type="entry name" value="tRNA_synt_2f"/>
    <property type="match status" value="1"/>
</dbReference>
<evidence type="ECO:0000256" key="7">
    <source>
        <dbReference type="ARBA" id="ARBA00047937"/>
    </source>
</evidence>
<gene>
    <name evidence="8" type="primary">glyS</name>
    <name evidence="9" type="ORF">CQA54_02110</name>
</gene>
<keyword evidence="8" id="KW-0963">Cytoplasm</keyword>
<dbReference type="AlphaFoldDB" id="A0A3D8IR66"/>
<comment type="subcellular location">
    <subcellularLocation>
        <location evidence="8">Cytoplasm</location>
    </subcellularLocation>
</comment>
<keyword evidence="5 8" id="KW-0648">Protein biosynthesis</keyword>
<name>A0A3D8IR66_9HELI</name>
<dbReference type="GO" id="GO:0005829">
    <property type="term" value="C:cytosol"/>
    <property type="evidence" value="ECO:0007669"/>
    <property type="project" value="TreeGrafter"/>
</dbReference>
<dbReference type="HAMAP" id="MF_00255">
    <property type="entry name" value="Gly_tRNA_synth_beta"/>
    <property type="match status" value="1"/>
</dbReference>
<accession>A0A3D8IR66</accession>
<sequence>MNTAELLIEILTQELPAIPFLQEFPNIATKWNHSLQAHHIPPCQTQVFFTPRRIVIYAKDFPLHSKDIHIQAYGAPIAIAFEGGDPNNALTKAGMSFFTKHNLNPQTDRDKVTIATKDGKEVLYFSSTQKGIKSTELLPEIFDQFLHSLHFGKSMRWGNLSESFIRPIENICAFLGEKSLKLRAFGIDSKPQTFGHRDLGFEAIAVNNIAQYFEVLHTHKVILNQQERKEKILKQIQELEHTHNIKVELDSALLEEVVAITEYPQALLGSFEEDFLELPQEVIITSMKENQRYFAIHKQGRLFNGFVVVTNSTANDPSIIISGNQKVLRARLSDAMFFYHNDLKRGLQTKGLENIVFVQGLGSVAQKTQRELQIARLLYAKYTQTHTLLPHRQDCLALLEQSVLLAKADLLTEMVYEFPELQGIMGGYYAQKLGYDPLIAQALQEQYLPNSEDSALPSNALSALLSLANKLDSIFGLFSINKIPTGSKDPYALRRAANGILKIIQDQGFAFNLRDDILNIYNAIGYTNNTESSDTNTQPAPTTQHIIAHIESFFLERLENALPLNASIFRSALCGLDSHNHAQRDVNTLIHNALALHEVFEDTQDKPMLLSTFKRVANICKDVSLDTLDIANVDSTLFSHNAENTLFQAFLAIKDKEFATPLERTKALFELKIPLEAFFDNVLVNDKDPKLKHNRYALIGSIYGEFLRIGDIAQIAM</sequence>
<comment type="caution">
    <text evidence="9">The sequence shown here is derived from an EMBL/GenBank/DDBJ whole genome shotgun (WGS) entry which is preliminary data.</text>
</comment>
<dbReference type="InterPro" id="IPR006194">
    <property type="entry name" value="Gly-tRNA-synth_heterodimer"/>
</dbReference>
<evidence type="ECO:0000256" key="1">
    <source>
        <dbReference type="ARBA" id="ARBA00008226"/>
    </source>
</evidence>
<keyword evidence="3 8" id="KW-0547">Nucleotide-binding</keyword>
<evidence type="ECO:0000313" key="10">
    <source>
        <dbReference type="Proteomes" id="UP000256514"/>
    </source>
</evidence>
<reference evidence="9 10" key="1">
    <citation type="submission" date="2018-04" db="EMBL/GenBank/DDBJ databases">
        <title>Novel Campyloabacter and Helicobacter Species and Strains.</title>
        <authorList>
            <person name="Mannion A.J."/>
            <person name="Shen Z."/>
            <person name="Fox J.G."/>
        </authorList>
    </citation>
    <scope>NUCLEOTIDE SEQUENCE [LARGE SCALE GENOMIC DNA]</scope>
    <source>
        <strain evidence="9 10">MIT 12-6600</strain>
    </source>
</reference>
<dbReference type="GO" id="GO:0004820">
    <property type="term" value="F:glycine-tRNA ligase activity"/>
    <property type="evidence" value="ECO:0007669"/>
    <property type="project" value="UniProtKB-UniRule"/>
</dbReference>
<dbReference type="RefSeq" id="WP_115570576.1">
    <property type="nucleotide sequence ID" value="NZ_NXLT01000002.1"/>
</dbReference>
<dbReference type="Proteomes" id="UP000256514">
    <property type="component" value="Unassembled WGS sequence"/>
</dbReference>
<evidence type="ECO:0000256" key="6">
    <source>
        <dbReference type="ARBA" id="ARBA00023146"/>
    </source>
</evidence>
<dbReference type="GO" id="GO:0005524">
    <property type="term" value="F:ATP binding"/>
    <property type="evidence" value="ECO:0007669"/>
    <property type="project" value="UniProtKB-UniRule"/>
</dbReference>
<dbReference type="EMBL" id="NXLT01000002">
    <property type="protein sequence ID" value="RDU67749.1"/>
    <property type="molecule type" value="Genomic_DNA"/>
</dbReference>
<keyword evidence="6 8" id="KW-0030">Aminoacyl-tRNA synthetase</keyword>
<keyword evidence="10" id="KW-1185">Reference proteome</keyword>
<evidence type="ECO:0000313" key="9">
    <source>
        <dbReference type="EMBL" id="RDU67749.1"/>
    </source>
</evidence>
<keyword evidence="4 8" id="KW-0067">ATP-binding</keyword>
<comment type="subunit">
    <text evidence="8">Tetramer of two alpha and two beta subunits.</text>
</comment>
<organism evidence="9 10">
    <name type="scientific">Helicobacter equorum</name>
    <dbReference type="NCBI Taxonomy" id="361872"/>
    <lineage>
        <taxon>Bacteria</taxon>
        <taxon>Pseudomonadati</taxon>
        <taxon>Campylobacterota</taxon>
        <taxon>Epsilonproteobacteria</taxon>
        <taxon>Campylobacterales</taxon>
        <taxon>Helicobacteraceae</taxon>
        <taxon>Helicobacter</taxon>
    </lineage>
</organism>